<evidence type="ECO:0000313" key="3">
    <source>
        <dbReference type="EMBL" id="ORA02126.1"/>
    </source>
</evidence>
<feature type="domain" description="DUF7340" evidence="1">
    <location>
        <begin position="159"/>
        <end position="220"/>
    </location>
</feature>
<proteinExistence type="predicted"/>
<dbReference type="Pfam" id="PF24029">
    <property type="entry name" value="DUF7340"/>
    <property type="match status" value="1"/>
</dbReference>
<gene>
    <name evidence="3" type="ORF">BST17_24765</name>
</gene>
<accession>A0A1W9YPY6</accession>
<comment type="caution">
    <text evidence="3">The sequence shown here is derived from an EMBL/GenBank/DDBJ whole genome shotgun (WGS) entry which is preliminary data.</text>
</comment>
<name>A0A1W9YPY6_MYCBA</name>
<evidence type="ECO:0000259" key="1">
    <source>
        <dbReference type="Pfam" id="PF24029"/>
    </source>
</evidence>
<dbReference type="InterPro" id="IPR055764">
    <property type="entry name" value="DUF7340"/>
</dbReference>
<keyword evidence="4" id="KW-1185">Reference proteome</keyword>
<evidence type="ECO:0000313" key="4">
    <source>
        <dbReference type="Proteomes" id="UP000192366"/>
    </source>
</evidence>
<protein>
    <submittedName>
        <fullName evidence="3">Uncharacterized protein</fullName>
    </submittedName>
</protein>
<organism evidence="3 4">
    <name type="scientific">Mycolicibacterium bacteremicum</name>
    <name type="common">Mycobacterium bacteremicum</name>
    <dbReference type="NCBI Taxonomy" id="564198"/>
    <lineage>
        <taxon>Bacteria</taxon>
        <taxon>Bacillati</taxon>
        <taxon>Actinomycetota</taxon>
        <taxon>Actinomycetes</taxon>
        <taxon>Mycobacteriales</taxon>
        <taxon>Mycobacteriaceae</taxon>
        <taxon>Mycolicibacterium</taxon>
    </lineage>
</organism>
<dbReference type="Proteomes" id="UP000192366">
    <property type="component" value="Unassembled WGS sequence"/>
</dbReference>
<feature type="domain" description="DUF7341" evidence="2">
    <location>
        <begin position="19"/>
        <end position="155"/>
    </location>
</feature>
<evidence type="ECO:0000259" key="2">
    <source>
        <dbReference type="Pfam" id="PF24030"/>
    </source>
</evidence>
<dbReference type="Pfam" id="PF24030">
    <property type="entry name" value="DUF7341"/>
    <property type="match status" value="1"/>
</dbReference>
<sequence>MPMRGGVAVAQPITDEDGNLPAAKVELSNAVSALIEPKPKNREMDDGTNRIEWVDSLYDQLLDAVPGGQGNASRVPQSSPPMCLDAAELKAEIDTAIAIWEPKPLIDASQPHIAPITIIRLQALEGRSWRPQDVRAIEQIATNIRSWCESITTLLNPAPKWTLPNPCPACDVAIVYRKNSGGETVRQSALQIGPTGCVCQNCHHEWAPSYFQHLARVMGYDLPAGVLE</sequence>
<dbReference type="EMBL" id="MVHJ01000033">
    <property type="protein sequence ID" value="ORA02126.1"/>
    <property type="molecule type" value="Genomic_DNA"/>
</dbReference>
<dbReference type="AlphaFoldDB" id="A0A1W9YPY6"/>
<reference evidence="3 4" key="1">
    <citation type="submission" date="2017-02" db="EMBL/GenBank/DDBJ databases">
        <title>The new phylogeny of genus Mycobacterium.</title>
        <authorList>
            <person name="Tortoli E."/>
            <person name="Trovato A."/>
            <person name="Cirillo D.M."/>
        </authorList>
    </citation>
    <scope>NUCLEOTIDE SEQUENCE [LARGE SCALE GENOMIC DNA]</scope>
    <source>
        <strain evidence="3 4">DSM 45578</strain>
    </source>
</reference>
<dbReference type="InterPro" id="IPR055765">
    <property type="entry name" value="DUF7341"/>
</dbReference>